<sequence>MAYRRKSSSLRARKRTGRFVKRGGPRRRYPTKKRTYRKNRAMPRKRILNITSRKKRDTMQTVSNTNPNTGASQAIANNSAVVNGANQGFFVFAATGRDLTIFNGSIGAIGQEASRTSTTCYMRGLYENIRVQTSSSQPWIWRRICFKYRGFNAFNTASTSDTPLQNSNNPIFENTNGHNRLWLNQNVNGVGNTIAEQYGILFKGQRFTDWSDPITAATDTRRVDVCYDRTRIINSGNANGVIRDYKLWHPMNKNIVYDDDESGDVELTSNYSVKDKRGMGDYYVVDLVSGGAGATSTDLISFNSNASLYWHEK</sequence>
<protein>
    <submittedName>
        <fullName evidence="2">Capsid protein</fullName>
    </submittedName>
</protein>
<organism evidence="2">
    <name type="scientific">Turdus pallidus Genomoviridae sp</name>
    <dbReference type="NCBI Taxonomy" id="2814956"/>
    <lineage>
        <taxon>Viruses</taxon>
        <taxon>Monodnaviria</taxon>
        <taxon>Shotokuvirae</taxon>
        <taxon>Cressdnaviricota</taxon>
        <taxon>Repensiviricetes</taxon>
        <taxon>Geplafuvirales</taxon>
        <taxon>Genomoviridae</taxon>
    </lineage>
</organism>
<accession>A0A8E7G1V0</accession>
<reference evidence="2" key="1">
    <citation type="submission" date="2020-10" db="EMBL/GenBank/DDBJ databases">
        <title>CRESS DNA virus dark matter in the feces of wild birds.</title>
        <authorList>
            <person name="Yang S."/>
            <person name="Zhang W."/>
        </authorList>
    </citation>
    <scope>NUCLEOTIDE SEQUENCE</scope>
    <source>
        <strain evidence="2">Thr96gen12</strain>
    </source>
</reference>
<evidence type="ECO:0000256" key="1">
    <source>
        <dbReference type="SAM" id="MobiDB-lite"/>
    </source>
</evidence>
<evidence type="ECO:0000313" key="2">
    <source>
        <dbReference type="EMBL" id="QVW56579.1"/>
    </source>
</evidence>
<feature type="region of interest" description="Disordered" evidence="1">
    <location>
        <begin position="1"/>
        <end position="30"/>
    </location>
</feature>
<proteinExistence type="predicted"/>
<name>A0A8E7G1V0_9VIRU</name>
<dbReference type="EMBL" id="MW183023">
    <property type="protein sequence ID" value="QVW56579.1"/>
    <property type="molecule type" value="Genomic_DNA"/>
</dbReference>